<evidence type="ECO:0000313" key="2">
    <source>
        <dbReference type="EMBL" id="OFW33977.1"/>
    </source>
</evidence>
<protein>
    <submittedName>
        <fullName evidence="2">Uncharacterized protein</fullName>
    </submittedName>
</protein>
<evidence type="ECO:0000313" key="3">
    <source>
        <dbReference type="Proteomes" id="UP000178086"/>
    </source>
</evidence>
<reference evidence="2 3" key="1">
    <citation type="journal article" date="2016" name="Nat. Commun.">
        <title>Thousands of microbial genomes shed light on interconnected biogeochemical processes in an aquifer system.</title>
        <authorList>
            <person name="Anantharaman K."/>
            <person name="Brown C.T."/>
            <person name="Hug L.A."/>
            <person name="Sharon I."/>
            <person name="Castelle C.J."/>
            <person name="Probst A.J."/>
            <person name="Thomas B.C."/>
            <person name="Singh A."/>
            <person name="Wilkins M.J."/>
            <person name="Karaoz U."/>
            <person name="Brodie E.L."/>
            <person name="Williams K.H."/>
            <person name="Hubbard S.S."/>
            <person name="Banfield J.F."/>
        </authorList>
    </citation>
    <scope>NUCLEOTIDE SEQUENCE [LARGE SCALE GENOMIC DNA]</scope>
</reference>
<feature type="coiled-coil region" evidence="1">
    <location>
        <begin position="52"/>
        <end position="79"/>
    </location>
</feature>
<keyword evidence="1" id="KW-0175">Coiled coil</keyword>
<dbReference type="AlphaFoldDB" id="A0A1F2ULU9"/>
<comment type="caution">
    <text evidence="2">The sequence shown here is derived from an EMBL/GenBank/DDBJ whole genome shotgun (WGS) entry which is preliminary data.</text>
</comment>
<sequence>MLKNKSLLKDLRNVIEHVTATIVMNESEEEFYRRSGEATTQEDAKAILLEIADDLAKNRLRLEIHMEKLRQTLLELESENETAKA</sequence>
<proteinExistence type="predicted"/>
<accession>A0A1F2ULU9</accession>
<evidence type="ECO:0000256" key="1">
    <source>
        <dbReference type="SAM" id="Coils"/>
    </source>
</evidence>
<gene>
    <name evidence="2" type="ORF">A2074_06095</name>
</gene>
<organism evidence="2 3">
    <name type="scientific">Candidatus Aquicultor primus</name>
    <dbReference type="NCBI Taxonomy" id="1797195"/>
    <lineage>
        <taxon>Bacteria</taxon>
        <taxon>Bacillati</taxon>
        <taxon>Actinomycetota</taxon>
        <taxon>Candidatus Aquicultoria</taxon>
        <taxon>Candidatus Aquicultorales</taxon>
        <taxon>Candidatus Aquicultoraceae</taxon>
        <taxon>Candidatus Aquicultor</taxon>
    </lineage>
</organism>
<dbReference type="Proteomes" id="UP000178086">
    <property type="component" value="Unassembled WGS sequence"/>
</dbReference>
<name>A0A1F2ULU9_9ACTN</name>
<dbReference type="EMBL" id="MELI01000055">
    <property type="protein sequence ID" value="OFW33977.1"/>
    <property type="molecule type" value="Genomic_DNA"/>
</dbReference>